<evidence type="ECO:0000313" key="1">
    <source>
        <dbReference type="EMBL" id="KRX15109.1"/>
    </source>
</evidence>
<dbReference type="InterPro" id="IPR029033">
    <property type="entry name" value="His_PPase_superfam"/>
</dbReference>
<dbReference type="STRING" id="6336.A0A0V0RLI9"/>
<sequence>MSGPNFKSFESWVFRWESTPTMWFILVQDDGVPVLRLREGKSEASERNFQSMTAVERKSFVMGQASHIENFKISEVICAPSIKCIVAADSFINGFQRDKKGEIKGLNVKIDGGLSFTAECYYLHKEFRSLVVERGYDVDETYESSVEGPTKCKEDPYVDLDSRLSAALKFMRKKYSDSEDGVVAVFVDESLESALRNAARRKRLQVKLHVPAVE</sequence>
<dbReference type="GO" id="GO:0016791">
    <property type="term" value="F:phosphatase activity"/>
    <property type="evidence" value="ECO:0007669"/>
    <property type="project" value="UniProtKB-ARBA"/>
</dbReference>
<dbReference type="Gene3D" id="3.40.50.1240">
    <property type="entry name" value="Phosphoglycerate mutase-like"/>
    <property type="match status" value="1"/>
</dbReference>
<name>A0A0V0RLI9_9BILA</name>
<gene>
    <name evidence="1" type="ORF">T07_11177</name>
</gene>
<dbReference type="Proteomes" id="UP000054630">
    <property type="component" value="Unassembled WGS sequence"/>
</dbReference>
<evidence type="ECO:0000313" key="2">
    <source>
        <dbReference type="Proteomes" id="UP000054630"/>
    </source>
</evidence>
<accession>A0A0V0RLI9</accession>
<protein>
    <submittedName>
        <fullName evidence="1">Uncharacterized protein</fullName>
    </submittedName>
</protein>
<comment type="caution">
    <text evidence="1">The sequence shown here is derived from an EMBL/GenBank/DDBJ whole genome shotgun (WGS) entry which is preliminary data.</text>
</comment>
<proteinExistence type="predicted"/>
<dbReference type="EMBL" id="JYDL01000140">
    <property type="protein sequence ID" value="KRX15109.1"/>
    <property type="molecule type" value="Genomic_DNA"/>
</dbReference>
<dbReference type="AlphaFoldDB" id="A0A0V0RLI9"/>
<reference evidence="1 2" key="1">
    <citation type="submission" date="2015-01" db="EMBL/GenBank/DDBJ databases">
        <title>Evolution of Trichinella species and genotypes.</title>
        <authorList>
            <person name="Korhonen P.K."/>
            <person name="Edoardo P."/>
            <person name="Giuseppe L.R."/>
            <person name="Gasser R.B."/>
        </authorList>
    </citation>
    <scope>NUCLEOTIDE SEQUENCE [LARGE SCALE GENOMIC DNA]</scope>
    <source>
        <strain evidence="1">ISS37</strain>
    </source>
</reference>
<dbReference type="OrthoDB" id="5919363at2759"/>
<keyword evidence="2" id="KW-1185">Reference proteome</keyword>
<organism evidence="1 2">
    <name type="scientific">Trichinella nelsoni</name>
    <dbReference type="NCBI Taxonomy" id="6336"/>
    <lineage>
        <taxon>Eukaryota</taxon>
        <taxon>Metazoa</taxon>
        <taxon>Ecdysozoa</taxon>
        <taxon>Nematoda</taxon>
        <taxon>Enoplea</taxon>
        <taxon>Dorylaimia</taxon>
        <taxon>Trichinellida</taxon>
        <taxon>Trichinellidae</taxon>
        <taxon>Trichinella</taxon>
    </lineage>
</organism>